<dbReference type="WBParaSite" id="TCLT_0001043601-mRNA-1">
    <property type="protein sequence ID" value="TCLT_0001043601-mRNA-1"/>
    <property type="gene ID" value="TCLT_0001043601"/>
</dbReference>
<evidence type="ECO:0000313" key="3">
    <source>
        <dbReference type="Proteomes" id="UP000276776"/>
    </source>
</evidence>
<dbReference type="Proteomes" id="UP000276776">
    <property type="component" value="Unassembled WGS sequence"/>
</dbReference>
<reference evidence="2 3" key="2">
    <citation type="submission" date="2018-11" db="EMBL/GenBank/DDBJ databases">
        <authorList>
            <consortium name="Pathogen Informatics"/>
        </authorList>
    </citation>
    <scope>NUCLEOTIDE SEQUENCE [LARGE SCALE GENOMIC DNA]</scope>
</reference>
<dbReference type="OrthoDB" id="2125770at2759"/>
<proteinExistence type="predicted"/>
<evidence type="ECO:0000313" key="2">
    <source>
        <dbReference type="EMBL" id="VDN08115.1"/>
    </source>
</evidence>
<evidence type="ECO:0000313" key="4">
    <source>
        <dbReference type="WBParaSite" id="TCLT_0001043601-mRNA-1"/>
    </source>
</evidence>
<dbReference type="EMBL" id="UYYF01005103">
    <property type="protein sequence ID" value="VDN08115.1"/>
    <property type="molecule type" value="Genomic_DNA"/>
</dbReference>
<reference evidence="4" key="1">
    <citation type="submission" date="2017-02" db="UniProtKB">
        <authorList>
            <consortium name="WormBaseParasite"/>
        </authorList>
    </citation>
    <scope>IDENTIFICATION</scope>
</reference>
<feature type="domain" description="Pericentriolar material 1 protein C-terminal" evidence="1">
    <location>
        <begin position="166"/>
        <end position="286"/>
    </location>
</feature>
<dbReference type="InterPro" id="IPR031446">
    <property type="entry name" value="PCM1_C"/>
</dbReference>
<keyword evidence="3" id="KW-1185">Reference proteome</keyword>
<organism evidence="4">
    <name type="scientific">Thelazia callipaeda</name>
    <name type="common">Oriental eyeworm</name>
    <name type="synonym">Parasitic nematode</name>
    <dbReference type="NCBI Taxonomy" id="103827"/>
    <lineage>
        <taxon>Eukaryota</taxon>
        <taxon>Metazoa</taxon>
        <taxon>Ecdysozoa</taxon>
        <taxon>Nematoda</taxon>
        <taxon>Chromadorea</taxon>
        <taxon>Rhabditida</taxon>
        <taxon>Spirurina</taxon>
        <taxon>Spiruromorpha</taxon>
        <taxon>Thelazioidea</taxon>
        <taxon>Thelaziidae</taxon>
        <taxon>Thelazia</taxon>
    </lineage>
</organism>
<evidence type="ECO:0000259" key="1">
    <source>
        <dbReference type="Pfam" id="PF15717"/>
    </source>
</evidence>
<gene>
    <name evidence="2" type="ORF">TCLT_LOCUS10425</name>
</gene>
<protein>
    <submittedName>
        <fullName evidence="4">PCM1_C domain-containing protein</fullName>
    </submittedName>
</protein>
<name>A0A0N5DB74_THECL</name>
<sequence>MHFEQRTIVERLRSEHSESLLNETAQSQSKVATLRKCILAASPQLLMHFANILLDVAKGQAPVCELDSVLVLLQYPVEERISGQAIGHRSDASNGDCKTSTQSKASEATMVHAHLTSRSDCDLNRELTTEKALKFELAKQQLSTGEAKLRKQQTLEKIRTRTRVINDDQKQFPKTNSTKDLENSICMLIDGILPWVGQQSELIADDQLMKQLRERLLQQASVICFPKNAAYSDLFCKQLSTIFDSTLSQYVGSKLAEVSEVLIFDVSEVLYNELACFQLINSTNSSAI</sequence>
<dbReference type="Pfam" id="PF15717">
    <property type="entry name" value="PCM1_C"/>
    <property type="match status" value="1"/>
</dbReference>
<accession>A0A0N5DB74</accession>
<dbReference type="AlphaFoldDB" id="A0A0N5DB74"/>